<keyword evidence="5" id="KW-1185">Reference proteome</keyword>
<evidence type="ECO:0000256" key="1">
    <source>
        <dbReference type="RuleBase" id="RU363098"/>
    </source>
</evidence>
<evidence type="ECO:0000313" key="5">
    <source>
        <dbReference type="Proteomes" id="UP001642501"/>
    </source>
</evidence>
<evidence type="ECO:0000313" key="4">
    <source>
        <dbReference type="EMBL" id="CAK7264606.1"/>
    </source>
</evidence>
<dbReference type="InterPro" id="IPR057596">
    <property type="entry name" value="RDRP_core"/>
</dbReference>
<feature type="compositionally biased region" description="Polar residues" evidence="2">
    <location>
        <begin position="245"/>
        <end position="257"/>
    </location>
</feature>
<dbReference type="PANTHER" id="PTHR23079">
    <property type="entry name" value="RNA-DEPENDENT RNA POLYMERASE"/>
    <property type="match status" value="1"/>
</dbReference>
<dbReference type="Gene3D" id="1.10.8.790">
    <property type="entry name" value="RNA-dependent RNA polymerase, slab domain, helical subdomain-like"/>
    <property type="match status" value="1"/>
</dbReference>
<feature type="region of interest" description="Disordered" evidence="2">
    <location>
        <begin position="232"/>
        <end position="257"/>
    </location>
</feature>
<keyword evidence="1" id="KW-0696">RNA-directed RNA polymerase</keyword>
<protein>
    <recommendedName>
        <fullName evidence="1">RNA-dependent RNA polymerase</fullName>
        <ecNumber evidence="1">2.7.7.48</ecNumber>
    </recommendedName>
</protein>
<comment type="caution">
    <text evidence="4">The sequence shown here is derived from an EMBL/GenBank/DDBJ whole genome shotgun (WGS) entry which is preliminary data.</text>
</comment>
<keyword evidence="1" id="KW-0694">RNA-binding</keyword>
<dbReference type="Proteomes" id="UP001642501">
    <property type="component" value="Unassembled WGS sequence"/>
</dbReference>
<evidence type="ECO:0000256" key="2">
    <source>
        <dbReference type="SAM" id="MobiDB-lite"/>
    </source>
</evidence>
<feature type="region of interest" description="Disordered" evidence="2">
    <location>
        <begin position="1"/>
        <end position="32"/>
    </location>
</feature>
<dbReference type="EC" id="2.7.7.48" evidence="1"/>
<comment type="catalytic activity">
    <reaction evidence="1">
        <text>RNA(n) + a ribonucleoside 5'-triphosphate = RNA(n+1) + diphosphate</text>
        <dbReference type="Rhea" id="RHEA:21248"/>
        <dbReference type="Rhea" id="RHEA-COMP:14527"/>
        <dbReference type="Rhea" id="RHEA-COMP:17342"/>
        <dbReference type="ChEBI" id="CHEBI:33019"/>
        <dbReference type="ChEBI" id="CHEBI:61557"/>
        <dbReference type="ChEBI" id="CHEBI:140395"/>
        <dbReference type="EC" id="2.7.7.48"/>
    </reaction>
</comment>
<dbReference type="EMBL" id="CAWUOM010000011">
    <property type="protein sequence ID" value="CAK7264606.1"/>
    <property type="molecule type" value="Genomic_DNA"/>
</dbReference>
<accession>A0ABP0D8Q0</accession>
<keyword evidence="1" id="KW-0808">Transferase</keyword>
<name>A0ABP0D8Q0_9PEZI</name>
<dbReference type="PANTHER" id="PTHR23079:SF14">
    <property type="entry name" value="RNA-DEPENDENT RNA POLYMERASE"/>
    <property type="match status" value="1"/>
</dbReference>
<dbReference type="Pfam" id="PF05183">
    <property type="entry name" value="RdRP"/>
    <property type="match status" value="1"/>
</dbReference>
<gene>
    <name evidence="4" type="ORF">SEPCBS57363_001160</name>
</gene>
<sequence length="1456" mass="163252">MDLGSRQRPPPAPAGAASPSTPIKTGRLDNDPGRQLVEMLNQKYNLGVPLAEGPQSPADKERMARVDSHFRRYNSITNLLRIHYYKEPHRLQAVLDDFDAQVHDRSRQLVRRPHTIRGIVPIKEAFTSLQAPRVEDRVEMQDLLLALLEASRTAMVQQTSVQNSQEWRQWKRTSPFVDPLNDRMNPPLPYNDATSTTNINRRSMIDRTVQAFARETPRSRVEIPWPRVEATKDQDSHGTFLENYRPQSPGGSSTSSAMYSAMDSFEEHPFSSQTTVYADDADDGDVVNRMDEFFNEDWYRSIPLRKSTSQESLAVSDSLLEAFKESCALYEDVASTAGVKRPESTRTAYSKMPLTENRKTSDVGGALGEPDPRPWAPVPGLWDRLENIFPPTPAWLQSAPFPIIWEMTRITSHCGVELRDVEMTYSPTWEKQEIFLEALRSHPQLEKKPFPEPSTQTAWDRALYRHTSRGGGAKLVAVYTILLGFNKGASGPLYTVHLQSICTDRPHRLSRRFGADRFLEILLPSHNSSTVAVPHVLRNHEAAVWEVNHWLSRKHHQIVGRSWSAFYTKSDGFKKLTTVGRAGLGKTDDTVFFNRVFLFAQKGMGISAEKVGGDSGLPRQTGPIRVYDVLDWLLQFNKFPENRKQPYLKLFSRIALGLSRTTETIVFRPEQIMHRGSDILSSAGKCMNDGVARMSLSVARKLRSALELSDLPVAVQGRIGSAKGMWILDTLDTGRSDWIETYPSQRKWLCDGVDADHRTLEVLKYASEARPAGLNLQFLPVLENRAIDKARMRCVLGNILRGSLLRDFAEQHAALENPLLFLVWAQENSHYRNDRIGPCHVPFLGGLPDRDEDVMQFLLAGGFEPLSQRYLWEKAYKLQKQRCKKLIEKLSIRVSRTAYLFMVVDFLGVLEEGEVQVCFSSKFQAGPDGEPDENGDDGSYSGTLLVGTDVLVARSPAHFASDIQKVRAVFRQELCALKDVIVFSSKGRSPLAEMLSGGDYDGDMAWVCWDPRIVDNFANAPPPPEYKLLDMGYMRKVSTTMNQLAKTALESPFGTAGTTGTAAKSTGAEARLPWRLLAEMVDRSFAFSMKENLLGKVTVYKEDLCYMRNTIGDKTANVLSTLLSDLVDRAKQGNDFTVQDFERLRVDMLEGPRKGMPAPRYPPKPAYKYSDRSGSAKKAGHIVDYLKFDVAKPIILHEMRALNAMRDAVSNGEGDKSGLAGTISYWDADLAAPAKDFEALTVKSGVCYAIFEALKSDIREVCLSWDKDVRQWSLSRDGGGKSGETFDDPGFRQKFLRLYQQWCDISVRLPDMTATPPRTATKAIGSPAAKPKKSSLLLTDLGTEAETIPCILRQGYLADREYSLWALIRASQAFRMLYHREIVWRLAGRQLQAIKAMMTGRSHNGLGGAKVSVTPLMYAALKPDRKIIKRMTARLQGAEVAGSDNADDNDRFASGS</sequence>
<keyword evidence="1" id="KW-0548">Nucleotidyltransferase</keyword>
<proteinExistence type="inferred from homology"/>
<organism evidence="4 5">
    <name type="scientific">Sporothrix epigloea</name>
    <dbReference type="NCBI Taxonomy" id="1892477"/>
    <lineage>
        <taxon>Eukaryota</taxon>
        <taxon>Fungi</taxon>
        <taxon>Dikarya</taxon>
        <taxon>Ascomycota</taxon>
        <taxon>Pezizomycotina</taxon>
        <taxon>Sordariomycetes</taxon>
        <taxon>Sordariomycetidae</taxon>
        <taxon>Ophiostomatales</taxon>
        <taxon>Ophiostomataceae</taxon>
        <taxon>Sporothrix</taxon>
    </lineage>
</organism>
<feature type="region of interest" description="Disordered" evidence="2">
    <location>
        <begin position="1152"/>
        <end position="1173"/>
    </location>
</feature>
<comment type="similarity">
    <text evidence="1">Belongs to the RdRP family.</text>
</comment>
<dbReference type="InterPro" id="IPR007855">
    <property type="entry name" value="RDRP"/>
</dbReference>
<reference evidence="4 5" key="1">
    <citation type="submission" date="2024-01" db="EMBL/GenBank/DDBJ databases">
        <authorList>
            <person name="Allen C."/>
            <person name="Tagirdzhanova G."/>
        </authorList>
    </citation>
    <scope>NUCLEOTIDE SEQUENCE [LARGE SCALE GENOMIC DNA]</scope>
    <source>
        <strain evidence="4 5">CBS 573.63</strain>
    </source>
</reference>
<feature type="domain" description="RDRP core" evidence="3">
    <location>
        <begin position="495"/>
        <end position="1190"/>
    </location>
</feature>
<evidence type="ECO:0000259" key="3">
    <source>
        <dbReference type="Pfam" id="PF05183"/>
    </source>
</evidence>